<dbReference type="OrthoDB" id="5457856at2"/>
<sequence>MHEVTLRSDGILLEAGKEAPRNTIAFLSSKIVIEDGVQLKGFFRMLEAYPLLGRLNNFLPMLLKLARAAEPHAALGLNSIVLTRTVEMIGFPGKPRLEIYTQLMGQEGDRLRDLRHWALESLLELPLRLGRLRHIVFGDRMDMLEFETTYTLFDFIEGVSWELSFLGTSAACEIRRN</sequence>
<dbReference type="RefSeq" id="WP_005986364.1">
    <property type="nucleotide sequence ID" value="NZ_AOSV01000019.1"/>
</dbReference>
<accession>M5Q2C6</accession>
<proteinExistence type="predicted"/>
<gene>
    <name evidence="1" type="ORF">PCS_01819</name>
</gene>
<organism evidence="1 2">
    <name type="scientific">Desulfocurvibacter africanus PCS</name>
    <dbReference type="NCBI Taxonomy" id="1262666"/>
    <lineage>
        <taxon>Bacteria</taxon>
        <taxon>Pseudomonadati</taxon>
        <taxon>Thermodesulfobacteriota</taxon>
        <taxon>Desulfovibrionia</taxon>
        <taxon>Desulfovibrionales</taxon>
        <taxon>Desulfovibrionaceae</taxon>
        <taxon>Desulfocurvibacter</taxon>
    </lineage>
</organism>
<reference evidence="1 2" key="1">
    <citation type="journal article" date="2013" name="Genome Announc.">
        <title>Draft Genome Sequence for Desulfovibrio africanus Strain PCS.</title>
        <authorList>
            <person name="Brown S.D."/>
            <person name="Utturkar S.M."/>
            <person name="Arkin A.P."/>
            <person name="Deutschbauer A.M."/>
            <person name="Elias D.A."/>
            <person name="Hazen T.C."/>
            <person name="Chakraborty R."/>
        </authorList>
    </citation>
    <scope>NUCLEOTIDE SEQUENCE [LARGE SCALE GENOMIC DNA]</scope>
    <source>
        <strain evidence="1 2">PCS</strain>
    </source>
</reference>
<dbReference type="EMBL" id="AOSV01000019">
    <property type="protein sequence ID" value="EMG37308.1"/>
    <property type="molecule type" value="Genomic_DNA"/>
</dbReference>
<dbReference type="Proteomes" id="UP000011922">
    <property type="component" value="Unassembled WGS sequence"/>
</dbReference>
<protein>
    <submittedName>
        <fullName evidence="1">Uncharacterized protein</fullName>
    </submittedName>
</protein>
<dbReference type="AlphaFoldDB" id="M5Q2C6"/>
<evidence type="ECO:0000313" key="1">
    <source>
        <dbReference type="EMBL" id="EMG37308.1"/>
    </source>
</evidence>
<dbReference type="PATRIC" id="fig|1262666.3.peg.1842"/>
<name>M5Q2C6_DESAF</name>
<evidence type="ECO:0000313" key="2">
    <source>
        <dbReference type="Proteomes" id="UP000011922"/>
    </source>
</evidence>
<comment type="caution">
    <text evidence="1">The sequence shown here is derived from an EMBL/GenBank/DDBJ whole genome shotgun (WGS) entry which is preliminary data.</text>
</comment>